<dbReference type="EC" id="3.4.19.12" evidence="2"/>
<dbReference type="GO" id="GO:0004843">
    <property type="term" value="F:cysteine-type deubiquitinase activity"/>
    <property type="evidence" value="ECO:0007669"/>
    <property type="project" value="UniProtKB-EC"/>
</dbReference>
<dbReference type="InterPro" id="IPR028889">
    <property type="entry name" value="USP"/>
</dbReference>
<feature type="compositionally biased region" description="Basic and acidic residues" evidence="7">
    <location>
        <begin position="1315"/>
        <end position="1325"/>
    </location>
</feature>
<keyword evidence="5 9" id="KW-0378">Hydrolase</keyword>
<reference evidence="9 10" key="1">
    <citation type="submission" date="2012-08" db="EMBL/GenBank/DDBJ databases">
        <authorList>
            <person name="Gan P.H.P."/>
            <person name="Ikeda K."/>
            <person name="Irieda H."/>
            <person name="Narusaka M."/>
            <person name="O'Connell R.J."/>
            <person name="Narusaka Y."/>
            <person name="Takano Y."/>
            <person name="Kubo Y."/>
            <person name="Shirasu K."/>
        </authorList>
    </citation>
    <scope>NUCLEOTIDE SEQUENCE [LARGE SCALE GENOMIC DNA]</scope>
    <source>
        <strain evidence="9 10">Nara gc5</strain>
    </source>
</reference>
<dbReference type="Proteomes" id="UP000011096">
    <property type="component" value="Unassembled WGS sequence"/>
</dbReference>
<evidence type="ECO:0000256" key="4">
    <source>
        <dbReference type="ARBA" id="ARBA00022786"/>
    </source>
</evidence>
<dbReference type="InParanoid" id="A0A7J6J421"/>
<reference evidence="9 10" key="2">
    <citation type="submission" date="2020-04" db="EMBL/GenBank/DDBJ databases">
        <title>Genome sequencing and assembly of multiple isolates from the Colletotrichum gloeosporioides species complex.</title>
        <authorList>
            <person name="Gan P."/>
            <person name="Shirasu K."/>
        </authorList>
    </citation>
    <scope>NUCLEOTIDE SEQUENCE [LARGE SCALE GENOMIC DNA]</scope>
    <source>
        <strain evidence="9 10">Nara gc5</strain>
    </source>
</reference>
<comment type="caution">
    <text evidence="9">The sequence shown here is derived from an EMBL/GenBank/DDBJ whole genome shotgun (WGS) entry which is preliminary data.</text>
</comment>
<keyword evidence="4" id="KW-0833">Ubl conjugation pathway</keyword>
<gene>
    <name evidence="9" type="primary">UBP2</name>
    <name evidence="9" type="ORF">CGGC5_v008018</name>
</gene>
<organism evidence="9 10">
    <name type="scientific">Colletotrichum fructicola (strain Nara gc5)</name>
    <name type="common">Anthracnose fungus</name>
    <name type="synonym">Colletotrichum gloeosporioides (strain Nara gc5)</name>
    <dbReference type="NCBI Taxonomy" id="1213859"/>
    <lineage>
        <taxon>Eukaryota</taxon>
        <taxon>Fungi</taxon>
        <taxon>Dikarya</taxon>
        <taxon>Ascomycota</taxon>
        <taxon>Pezizomycotina</taxon>
        <taxon>Sordariomycetes</taxon>
        <taxon>Hypocreomycetidae</taxon>
        <taxon>Glomerellales</taxon>
        <taxon>Glomerellaceae</taxon>
        <taxon>Colletotrichum</taxon>
        <taxon>Colletotrichum gloeosporioides species complex</taxon>
    </lineage>
</organism>
<dbReference type="Pfam" id="PF13446">
    <property type="entry name" value="RPT"/>
    <property type="match status" value="2"/>
</dbReference>
<evidence type="ECO:0000256" key="2">
    <source>
        <dbReference type="ARBA" id="ARBA00012759"/>
    </source>
</evidence>
<dbReference type="PANTHER" id="PTHR43982:SF6">
    <property type="entry name" value="UBIQUITIN CARBOXYL-TERMINAL HYDROLASE 2-RELATED"/>
    <property type="match status" value="1"/>
</dbReference>
<proteinExistence type="predicted"/>
<dbReference type="GO" id="GO:0016579">
    <property type="term" value="P:protein deubiquitination"/>
    <property type="evidence" value="ECO:0007669"/>
    <property type="project" value="InterPro"/>
</dbReference>
<feature type="compositionally biased region" description="Polar residues" evidence="7">
    <location>
        <begin position="1327"/>
        <end position="1336"/>
    </location>
</feature>
<dbReference type="GeneID" id="43605290"/>
<sequence>MVPMGQLSTFSTSPRACGQRPPRVAAAVARFSTANGQPLRLYLAGDDLSPHKTTRHISIEQGTVESLTRCEHISRKSDTTETIVTDNGIRPLQQSYKDAGSCPDGNMVATDSYAIMSPPDSPPMTQHWEGRAPQVKEGMVGKSGRLAPRWVHDLLNSELDVGSFTNIQWDPNARCSRKGASHTLVLVGNQSTADAANPGVLSCVCTTCDFHFLIRRAWDPDQLVQLCQPAPLHFPLEDTDFYLHHLVNVRQPSQHQDYTSEYHPLIKESLIAVEHFACSAPRCTFQVTAEISRPRLKREWVQLLTDQQRILDNLANARKESPDRFADARDDWCTSAPSTLNTYLRDLLDKPNPRNISQRNKRFHVVFGEECYVIFRAIQFSEETLEKDEVPEPYFIPPKLESGTPGTPTKISTLRAFIEDMQAETESLIVRSGRTGESRAAAGNRLSKELQCFDYPRNKTTSTALEAHRILGVLPDFDRALIVYAYKRQSVLCEQRRADYVAALRDIAQEHADDEFQTQAVQELTLVERTPSGNNGAVDELQQQAYSFFSLQYTASDDEVISAYNRKIEHSPSQADFAREMMQVIGRHRSSDRILLQTTGPMDISTAYRILETEKEWPDDSIRAMSEVKVTNNAGNKPVIDQALNALEAIANDRKSDMLHQTVLSWRSDAGSSAKINSTSGLATASEENTKPRLDLPAGLENIGNTCYLNSILQYLRTVVPLRTLLARYADYQLGQDESEVTMRRIGGNKLPVEQAEAVIARIFVEELSKLLEDLDKTKETAIRPSQRLANAVLLPTIEIKKQSNAEEGPKTQEVMGAQFPLPPPLPARPAPVPPAKTVEHVGPLPDANMVNITVDSVSGSASSVSSQTLVSLDADQDKNAVHEDNMDVKFISEHPVPPSDSDEKDVQMVDAPAPSVEERVLKALETQKRSSGTDQQDVEEVMGSIINRLQAAIKPTETDSNEIQWEPIMNTFYVELANHTKMPNQERFTAESILERAITAYPAEGGPSTIEQGLDRNFNVQRVATTDGHDIMRFTSIKRLPPILHVLIQRTKNDGRKNMNPVQVSETLCLDKHMDAAGDPDALKLKQKGWVIQERLDQLSNNAKTSADNPELMDKFIDGFVRVDKPEEEKSVLTDEPTTSLSFAGEELVFPAYASPPDSMLEKVDAPVGALADSRQKIKSMREEEMKARSTEHDALFQTRKQVYRLQAVICHSGQLNAGHYWVWIHDFEDNIWRKYNDRTVTENASTEKVLELLNSNGDPYYLCYVDDKKLDLVKVPKRNLDADGDIDLIDWGVCVAEDSSVAAEDNGVVTDAAFDRDANDRGRQRQGTSTTETPANDRGCQRQGTPMTDAKERDGDETAIPQTRKALQRFHLD</sequence>
<dbReference type="InterPro" id="IPR025305">
    <property type="entry name" value="UCH_repeat_domain"/>
</dbReference>
<evidence type="ECO:0000256" key="1">
    <source>
        <dbReference type="ARBA" id="ARBA00000707"/>
    </source>
</evidence>
<dbReference type="PROSITE" id="PS50235">
    <property type="entry name" value="USP_3"/>
    <property type="match status" value="1"/>
</dbReference>
<evidence type="ECO:0000313" key="9">
    <source>
        <dbReference type="EMBL" id="KAF4484590.1"/>
    </source>
</evidence>
<dbReference type="GO" id="GO:0070628">
    <property type="term" value="F:proteasome binding"/>
    <property type="evidence" value="ECO:0007669"/>
    <property type="project" value="TreeGrafter"/>
</dbReference>
<dbReference type="InterPro" id="IPR038765">
    <property type="entry name" value="Papain-like_cys_pep_sf"/>
</dbReference>
<dbReference type="Pfam" id="PF00443">
    <property type="entry name" value="UCH"/>
    <property type="match status" value="1"/>
</dbReference>
<evidence type="ECO:0000313" key="10">
    <source>
        <dbReference type="Proteomes" id="UP000011096"/>
    </source>
</evidence>
<keyword evidence="3" id="KW-0645">Protease</keyword>
<keyword evidence="6" id="KW-0788">Thiol protease</keyword>
<feature type="domain" description="USP" evidence="8">
    <location>
        <begin position="698"/>
        <end position="1269"/>
    </location>
</feature>
<dbReference type="InterPro" id="IPR001394">
    <property type="entry name" value="Peptidase_C19_UCH"/>
</dbReference>
<comment type="catalytic activity">
    <reaction evidence="1">
        <text>Thiol-dependent hydrolysis of ester, thioester, amide, peptide and isopeptide bonds formed by the C-terminal Gly of ubiquitin (a 76-residue protein attached to proteins as an intracellular targeting signal).</text>
        <dbReference type="EC" id="3.4.19.12"/>
    </reaction>
</comment>
<dbReference type="GO" id="GO:0043161">
    <property type="term" value="P:proteasome-mediated ubiquitin-dependent protein catabolic process"/>
    <property type="evidence" value="ECO:0007669"/>
    <property type="project" value="InterPro"/>
</dbReference>
<accession>A0A7J6J421</accession>
<dbReference type="PROSITE" id="PS00973">
    <property type="entry name" value="USP_2"/>
    <property type="match status" value="1"/>
</dbReference>
<evidence type="ECO:0000256" key="7">
    <source>
        <dbReference type="SAM" id="MobiDB-lite"/>
    </source>
</evidence>
<dbReference type="EMBL" id="ANPB02000004">
    <property type="protein sequence ID" value="KAF4484590.1"/>
    <property type="molecule type" value="Genomic_DNA"/>
</dbReference>
<evidence type="ECO:0000256" key="3">
    <source>
        <dbReference type="ARBA" id="ARBA00022670"/>
    </source>
</evidence>
<dbReference type="PROSITE" id="PS00972">
    <property type="entry name" value="USP_1"/>
    <property type="match status" value="1"/>
</dbReference>
<dbReference type="RefSeq" id="XP_031882069.2">
    <property type="nucleotide sequence ID" value="XM_032021083.2"/>
</dbReference>
<evidence type="ECO:0000256" key="5">
    <source>
        <dbReference type="ARBA" id="ARBA00022801"/>
    </source>
</evidence>
<dbReference type="InterPro" id="IPR018200">
    <property type="entry name" value="USP_CS"/>
</dbReference>
<dbReference type="InterPro" id="IPR044635">
    <property type="entry name" value="UBP14-like"/>
</dbReference>
<dbReference type="Gene3D" id="3.90.70.10">
    <property type="entry name" value="Cysteine proteinases"/>
    <property type="match status" value="2"/>
</dbReference>
<dbReference type="FunCoup" id="A0A7J6J421">
    <property type="interactions" value="68"/>
</dbReference>
<dbReference type="SUPFAM" id="SSF54001">
    <property type="entry name" value="Cysteine proteinases"/>
    <property type="match status" value="1"/>
</dbReference>
<evidence type="ECO:0000259" key="8">
    <source>
        <dbReference type="PROSITE" id="PS50235"/>
    </source>
</evidence>
<dbReference type="GO" id="GO:0061136">
    <property type="term" value="P:regulation of proteasomal protein catabolic process"/>
    <property type="evidence" value="ECO:0007669"/>
    <property type="project" value="TreeGrafter"/>
</dbReference>
<name>A0A7J6J421_COLFN</name>
<keyword evidence="10" id="KW-1185">Reference proteome</keyword>
<protein>
    <recommendedName>
        <fullName evidence="2">ubiquitinyl hydrolase 1</fullName>
        <ecNumber evidence="2">3.4.19.12</ecNumber>
    </recommendedName>
</protein>
<dbReference type="PANTHER" id="PTHR43982">
    <property type="entry name" value="UBIQUITIN CARBOXYL-TERMINAL HYDROLASE"/>
    <property type="match status" value="1"/>
</dbReference>
<evidence type="ECO:0000256" key="6">
    <source>
        <dbReference type="ARBA" id="ARBA00022807"/>
    </source>
</evidence>
<dbReference type="OrthoDB" id="2420415at2759"/>
<feature type="region of interest" description="Disordered" evidence="7">
    <location>
        <begin position="1314"/>
        <end position="1375"/>
    </location>
</feature>